<feature type="compositionally biased region" description="Acidic residues" evidence="6">
    <location>
        <begin position="1134"/>
        <end position="1145"/>
    </location>
</feature>
<feature type="compositionally biased region" description="Low complexity" evidence="6">
    <location>
        <begin position="834"/>
        <end position="863"/>
    </location>
</feature>
<feature type="compositionally biased region" description="Polar residues" evidence="6">
    <location>
        <begin position="458"/>
        <end position="472"/>
    </location>
</feature>
<dbReference type="FunFam" id="1.10.472.10:FF:000201">
    <property type="entry name" value="Cyclin pch1"/>
    <property type="match status" value="1"/>
</dbReference>
<feature type="compositionally biased region" description="Polar residues" evidence="6">
    <location>
        <begin position="339"/>
        <end position="348"/>
    </location>
</feature>
<dbReference type="InterPro" id="IPR036915">
    <property type="entry name" value="Cyclin-like_sf"/>
</dbReference>
<name>A0A2B7WPU4_9EURO</name>
<sequence length="1145" mass="127349">MATVAAHATSQPNGGLIDPTKQAEYPILLGDKLAGKGQSNTNRFIGITYNHKSKSASRHQKATVTATGSSQHLYKLTLQDKSPSAEQTNLIHTYHGSVDPTSLVSESETNNLVLVFDPERRAFVLEPVSTRLNFNLRSAPGKSTQQVIEQYPQLSVLSGEDQISGDDQLQEGHGEDDAQGAADESNPYDFRHFLPKPKTESEGPETPTPDTHQPPRNHANSHLAPPPITSVRPRPKPVAKAKPQTNPLRQQKRQPKATAADKGSAKPKPKSTPRVDEVDLGLDSSSSDREDTAAQRANENKPAQAVKSPGANIIVDGDLIIDMGSPPPARPAFKINPRHFSSNNTSANEADYDSDDEREIEDLRLPSPERTTTQAHQGYGGGEDEDDDEDEEEGDEEPERKGENAEQDEVIDDDDLAAEMEAAFEESAREEEQERAQRLLQQQQQMQHHIVSDDESESLWSTMPATSSSTRGSAPPAPTPSNPVLVEAQSQWLFTDAELYRTPSILDGMTIEAEHTSRSKGVNFITQVGILLKLPQLTLCTASVYLHRFFMRYSMKDLPQRPGMHPYSIAATALFLATKVEENCRKMKELIVACCRIAQKKPSMVVDEQSKEFWRWRDTILHNEDLLLEALCFDLQLEQPYRLLYDFLCYFKVQENKRLRNSAWAFLNDSTYTVLCVQFPARTIAAAALYAAARHCEVTFEDDSLNRPWWEQLDVDLNEMRRACNRMADIYEFVSVPVPGQQYVHLSTRDDEPTDRTRTFHHPKSEGSMDMSASNSVSPGEINGRKRERDSHSGSFSQHPISVPPNGAASGNQDPQPSPKRQRREGSDAGTETSSFSQPQPSSSQVSLTQGASNLNLASNPSSQTAISDPSSQRLPETNGHGHPRNTSPPKSRIPQAARIPLNQQRQQHPLPPPPPVTVPPLPHQHPQPPRRGSYGNNPQPPNRQPPPRGPPSATGSSVFHPPPPPPSNPPNVDELQQRIDAIIQQGMPPENDRPHEPRRDYYYRPSSMERERDRDRYRERDIDRNRDRDRDRYRDNDGDRDRAREKGLDHHDRSRRRSSETSGSAAMSASLSAPSLSGTLPHPHPPPPPSSSMIPPAPASETRHDLEQDQHKRAVVETNTAAPQENDNKINEPDDGSGSEEGEV</sequence>
<evidence type="ECO:0000313" key="9">
    <source>
        <dbReference type="Proteomes" id="UP000224080"/>
    </source>
</evidence>
<evidence type="ECO:0000256" key="5">
    <source>
        <dbReference type="RuleBase" id="RU000383"/>
    </source>
</evidence>
<dbReference type="OrthoDB" id="25002at2759"/>
<comment type="caution">
    <text evidence="8">The sequence shown here is derived from an EMBL/GenBank/DDBJ whole genome shotgun (WGS) entry which is preliminary data.</text>
</comment>
<evidence type="ECO:0000256" key="1">
    <source>
        <dbReference type="ARBA" id="ARBA00008638"/>
    </source>
</evidence>
<feature type="compositionally biased region" description="Basic and acidic residues" evidence="6">
    <location>
        <begin position="1102"/>
        <end position="1116"/>
    </location>
</feature>
<feature type="domain" description="Cyclin-like" evidence="7">
    <location>
        <begin position="523"/>
        <end position="629"/>
    </location>
</feature>
<comment type="function">
    <text evidence="4">Component of the SRB8-11 complex. The SRB8-11 complex is a regulatory module of the Mediator complex which is itself involved in regulation of basal and activated RNA polymerase II-dependent transcription. The SRB8-11 complex may be involved in the transcriptional repression of a subset of genes regulated by Mediator. It may inhibit the association of the Mediator complex with RNA polymerase II to form the holoenzyme complex. The SRB8-11 complex phosphorylates the C-terminal domain (CTD) of the largest subunit of RNA polymerase II.</text>
</comment>
<feature type="compositionally biased region" description="Pro residues" evidence="6">
    <location>
        <begin position="1083"/>
        <end position="1099"/>
    </location>
</feature>
<dbReference type="SUPFAM" id="SSF47954">
    <property type="entry name" value="Cyclin-like"/>
    <property type="match status" value="2"/>
</dbReference>
<feature type="region of interest" description="Disordered" evidence="6">
    <location>
        <begin position="424"/>
        <end position="481"/>
    </location>
</feature>
<feature type="compositionally biased region" description="Basic and acidic residues" evidence="6">
    <location>
        <begin position="991"/>
        <end position="1053"/>
    </location>
</feature>
<dbReference type="Gene3D" id="1.10.472.10">
    <property type="entry name" value="Cyclin-like"/>
    <property type="match status" value="2"/>
</dbReference>
<dbReference type="SMART" id="SM00385">
    <property type="entry name" value="CYCLIN"/>
    <property type="match status" value="2"/>
</dbReference>
<evidence type="ECO:0000256" key="3">
    <source>
        <dbReference type="ARBA" id="ARBA00014912"/>
    </source>
</evidence>
<dbReference type="Proteomes" id="UP000224080">
    <property type="component" value="Unassembled WGS sequence"/>
</dbReference>
<feature type="compositionally biased region" description="Pro residues" evidence="6">
    <location>
        <begin position="961"/>
        <end position="970"/>
    </location>
</feature>
<dbReference type="CDD" id="cd20545">
    <property type="entry name" value="CYCLIN_SpCG1C-like_rpt1"/>
    <property type="match status" value="1"/>
</dbReference>
<feature type="compositionally biased region" description="Acidic residues" evidence="6">
    <location>
        <begin position="382"/>
        <end position="397"/>
    </location>
</feature>
<feature type="domain" description="Cyclin-like" evidence="7">
    <location>
        <begin position="642"/>
        <end position="729"/>
    </location>
</feature>
<organism evidence="8 9">
    <name type="scientific">Blastomyces parvus</name>
    <dbReference type="NCBI Taxonomy" id="2060905"/>
    <lineage>
        <taxon>Eukaryota</taxon>
        <taxon>Fungi</taxon>
        <taxon>Dikarya</taxon>
        <taxon>Ascomycota</taxon>
        <taxon>Pezizomycotina</taxon>
        <taxon>Eurotiomycetes</taxon>
        <taxon>Eurotiomycetidae</taxon>
        <taxon>Onygenales</taxon>
        <taxon>Ajellomycetaceae</taxon>
        <taxon>Blastomyces</taxon>
    </lineage>
</organism>
<feature type="compositionally biased region" description="Low complexity" evidence="6">
    <location>
        <begin position="438"/>
        <end position="447"/>
    </location>
</feature>
<dbReference type="CDD" id="cd20546">
    <property type="entry name" value="CYCLIN_SpCG1C_ScCTK2-like_rpt2"/>
    <property type="match status" value="1"/>
</dbReference>
<dbReference type="GO" id="GO:0006357">
    <property type="term" value="P:regulation of transcription by RNA polymerase II"/>
    <property type="evidence" value="ECO:0007669"/>
    <property type="project" value="InterPro"/>
</dbReference>
<dbReference type="Pfam" id="PF00134">
    <property type="entry name" value="Cyclin_N"/>
    <property type="match status" value="1"/>
</dbReference>
<evidence type="ECO:0000256" key="6">
    <source>
        <dbReference type="SAM" id="MobiDB-lite"/>
    </source>
</evidence>
<feature type="compositionally biased region" description="Basic and acidic residues" evidence="6">
    <location>
        <begin position="747"/>
        <end position="767"/>
    </location>
</feature>
<feature type="compositionally biased region" description="Basic and acidic residues" evidence="6">
    <location>
        <begin position="426"/>
        <end position="437"/>
    </location>
</feature>
<comment type="subunit">
    <text evidence="2">Component of the SRB8-11 complex, a regulatory module of the Mediator complex.</text>
</comment>
<keyword evidence="5" id="KW-0195">Cyclin</keyword>
<keyword evidence="9" id="KW-1185">Reference proteome</keyword>
<feature type="compositionally biased region" description="Acidic residues" evidence="6">
    <location>
        <begin position="350"/>
        <end position="360"/>
    </location>
</feature>
<dbReference type="InterPro" id="IPR019194">
    <property type="entry name" value="Tscrpt_elong_fac_Eaf_N"/>
</dbReference>
<dbReference type="Pfam" id="PF09816">
    <property type="entry name" value="EAF"/>
    <property type="match status" value="1"/>
</dbReference>
<feature type="region of interest" description="Disordered" evidence="6">
    <location>
        <begin position="745"/>
        <end position="1145"/>
    </location>
</feature>
<evidence type="ECO:0000259" key="7">
    <source>
        <dbReference type="SMART" id="SM00385"/>
    </source>
</evidence>
<dbReference type="InterPro" id="IPR013763">
    <property type="entry name" value="Cyclin-like_dom"/>
</dbReference>
<dbReference type="EMBL" id="PDNC01000119">
    <property type="protein sequence ID" value="PGG98511.1"/>
    <property type="molecule type" value="Genomic_DNA"/>
</dbReference>
<dbReference type="AlphaFoldDB" id="A0A2B7WPU4"/>
<dbReference type="InterPro" id="IPR043198">
    <property type="entry name" value="Cyclin/Ssn8"/>
</dbReference>
<dbReference type="PANTHER" id="PTHR10026">
    <property type="entry name" value="CYCLIN"/>
    <property type="match status" value="1"/>
</dbReference>
<feature type="compositionally biased region" description="Pro residues" evidence="6">
    <location>
        <begin position="910"/>
        <end position="930"/>
    </location>
</feature>
<dbReference type="STRING" id="2060905.A0A2B7WPU4"/>
<evidence type="ECO:0000256" key="2">
    <source>
        <dbReference type="ARBA" id="ARBA00011612"/>
    </source>
</evidence>
<accession>A0A2B7WPU4</accession>
<feature type="compositionally biased region" description="Pro residues" evidence="6">
    <location>
        <begin position="939"/>
        <end position="951"/>
    </location>
</feature>
<feature type="compositionally biased region" description="Polar residues" evidence="6">
    <location>
        <begin position="864"/>
        <end position="876"/>
    </location>
</feature>
<feature type="compositionally biased region" description="Basic and acidic residues" evidence="6">
    <location>
        <begin position="189"/>
        <end position="201"/>
    </location>
</feature>
<gene>
    <name evidence="8" type="ORF">GX51_06777</name>
</gene>
<dbReference type="GO" id="GO:0016538">
    <property type="term" value="F:cyclin-dependent protein serine/threonine kinase regulator activity"/>
    <property type="evidence" value="ECO:0007669"/>
    <property type="project" value="InterPro"/>
</dbReference>
<feature type="compositionally biased region" description="Basic and acidic residues" evidence="6">
    <location>
        <begin position="783"/>
        <end position="792"/>
    </location>
</feature>
<feature type="region of interest" description="Disordered" evidence="6">
    <location>
        <begin position="164"/>
        <end position="411"/>
    </location>
</feature>
<feature type="compositionally biased region" description="Low complexity" evidence="6">
    <location>
        <begin position="1062"/>
        <end position="1082"/>
    </location>
</feature>
<reference evidence="8 9" key="1">
    <citation type="submission" date="2017-10" db="EMBL/GenBank/DDBJ databases">
        <title>Comparative genomics in systemic dimorphic fungi from Ajellomycetaceae.</title>
        <authorList>
            <person name="Munoz J.F."/>
            <person name="Mcewen J.G."/>
            <person name="Clay O.K."/>
            <person name="Cuomo C.A."/>
        </authorList>
    </citation>
    <scope>NUCLEOTIDE SEQUENCE [LARGE SCALE GENOMIC DNA]</scope>
    <source>
        <strain evidence="8 9">UAMH130</strain>
    </source>
</reference>
<protein>
    <recommendedName>
        <fullName evidence="3">RNA polymerase II holoenzyme cyclin-like subunit</fullName>
    </recommendedName>
</protein>
<dbReference type="FunFam" id="1.10.472.10:FF:000072">
    <property type="entry name" value="Cyclin Pch1"/>
    <property type="match status" value="1"/>
</dbReference>
<proteinExistence type="inferred from homology"/>
<evidence type="ECO:0000256" key="4">
    <source>
        <dbReference type="ARBA" id="ARBA00025278"/>
    </source>
</evidence>
<dbReference type="InterPro" id="IPR006671">
    <property type="entry name" value="Cyclin_N"/>
</dbReference>
<comment type="similarity">
    <text evidence="1">Belongs to the cyclin family. Cyclin C subfamily.</text>
</comment>
<evidence type="ECO:0000313" key="8">
    <source>
        <dbReference type="EMBL" id="PGG98511.1"/>
    </source>
</evidence>